<keyword evidence="3" id="KW-1185">Reference proteome</keyword>
<reference evidence="3" key="1">
    <citation type="journal article" date="2017" name="Genome Biol.">
        <title>Comparative genomics reveals high biological diversity and specific adaptations in the industrially and medically important fungal genus Aspergillus.</title>
        <authorList>
            <person name="de Vries R.P."/>
            <person name="Riley R."/>
            <person name="Wiebenga A."/>
            <person name="Aguilar-Osorio G."/>
            <person name="Amillis S."/>
            <person name="Uchima C.A."/>
            <person name="Anderluh G."/>
            <person name="Asadollahi M."/>
            <person name="Askin M."/>
            <person name="Barry K."/>
            <person name="Battaglia E."/>
            <person name="Bayram O."/>
            <person name="Benocci T."/>
            <person name="Braus-Stromeyer S.A."/>
            <person name="Caldana C."/>
            <person name="Canovas D."/>
            <person name="Cerqueira G.C."/>
            <person name="Chen F."/>
            <person name="Chen W."/>
            <person name="Choi C."/>
            <person name="Clum A."/>
            <person name="Dos Santos R.A."/>
            <person name="Damasio A.R."/>
            <person name="Diallinas G."/>
            <person name="Emri T."/>
            <person name="Fekete E."/>
            <person name="Flipphi M."/>
            <person name="Freyberg S."/>
            <person name="Gallo A."/>
            <person name="Gournas C."/>
            <person name="Habgood R."/>
            <person name="Hainaut M."/>
            <person name="Harispe M.L."/>
            <person name="Henrissat B."/>
            <person name="Hilden K.S."/>
            <person name="Hope R."/>
            <person name="Hossain A."/>
            <person name="Karabika E."/>
            <person name="Karaffa L."/>
            <person name="Karanyi Z."/>
            <person name="Krasevec N."/>
            <person name="Kuo A."/>
            <person name="Kusch H."/>
            <person name="LaButti K."/>
            <person name="Lagendijk E.L."/>
            <person name="Lapidus A."/>
            <person name="Levasseur A."/>
            <person name="Lindquist E."/>
            <person name="Lipzen A."/>
            <person name="Logrieco A.F."/>
            <person name="MacCabe A."/>
            <person name="Maekelae M.R."/>
            <person name="Malavazi I."/>
            <person name="Melin P."/>
            <person name="Meyer V."/>
            <person name="Mielnichuk N."/>
            <person name="Miskei M."/>
            <person name="Molnar A.P."/>
            <person name="Mule G."/>
            <person name="Ngan C.Y."/>
            <person name="Orejas M."/>
            <person name="Orosz E."/>
            <person name="Ouedraogo J.P."/>
            <person name="Overkamp K.M."/>
            <person name="Park H.-S."/>
            <person name="Perrone G."/>
            <person name="Piumi F."/>
            <person name="Punt P.J."/>
            <person name="Ram A.F."/>
            <person name="Ramon A."/>
            <person name="Rauscher S."/>
            <person name="Record E."/>
            <person name="Riano-Pachon D.M."/>
            <person name="Robert V."/>
            <person name="Roehrig J."/>
            <person name="Ruller R."/>
            <person name="Salamov A."/>
            <person name="Salih N.S."/>
            <person name="Samson R.A."/>
            <person name="Sandor E."/>
            <person name="Sanguinetti M."/>
            <person name="Schuetze T."/>
            <person name="Sepcic K."/>
            <person name="Shelest E."/>
            <person name="Sherlock G."/>
            <person name="Sophianopoulou V."/>
            <person name="Squina F.M."/>
            <person name="Sun H."/>
            <person name="Susca A."/>
            <person name="Todd R.B."/>
            <person name="Tsang A."/>
            <person name="Unkles S.E."/>
            <person name="van de Wiele N."/>
            <person name="van Rossen-Uffink D."/>
            <person name="Oliveira J.V."/>
            <person name="Vesth T.C."/>
            <person name="Visser J."/>
            <person name="Yu J.-H."/>
            <person name="Zhou M."/>
            <person name="Andersen M.R."/>
            <person name="Archer D.B."/>
            <person name="Baker S.E."/>
            <person name="Benoit I."/>
            <person name="Brakhage A.A."/>
            <person name="Braus G.H."/>
            <person name="Fischer R."/>
            <person name="Frisvad J.C."/>
            <person name="Goldman G.H."/>
            <person name="Houbraken J."/>
            <person name="Oakley B."/>
            <person name="Pocsi I."/>
            <person name="Scazzocchio C."/>
            <person name="Seiboth B."/>
            <person name="vanKuyk P.A."/>
            <person name="Wortman J."/>
            <person name="Dyer P.S."/>
            <person name="Grigoriev I.V."/>
        </authorList>
    </citation>
    <scope>NUCLEOTIDE SEQUENCE [LARGE SCALE GENOMIC DNA]</scope>
    <source>
        <strain evidence="3">CBS 506.65</strain>
    </source>
</reference>
<dbReference type="EMBL" id="KV878346">
    <property type="protein sequence ID" value="OJJ44881.1"/>
    <property type="molecule type" value="Genomic_DNA"/>
</dbReference>
<proteinExistence type="predicted"/>
<organism evidence="2 3">
    <name type="scientific">Penicilliopsis zonata CBS 506.65</name>
    <dbReference type="NCBI Taxonomy" id="1073090"/>
    <lineage>
        <taxon>Eukaryota</taxon>
        <taxon>Fungi</taxon>
        <taxon>Dikarya</taxon>
        <taxon>Ascomycota</taxon>
        <taxon>Pezizomycotina</taxon>
        <taxon>Eurotiomycetes</taxon>
        <taxon>Eurotiomycetidae</taxon>
        <taxon>Eurotiales</taxon>
        <taxon>Aspergillaceae</taxon>
        <taxon>Penicilliopsis</taxon>
    </lineage>
</organism>
<evidence type="ECO:0008006" key="4">
    <source>
        <dbReference type="Google" id="ProtNLM"/>
    </source>
</evidence>
<protein>
    <recommendedName>
        <fullName evidence="4">Secreted protein</fullName>
    </recommendedName>
</protein>
<feature type="chain" id="PRO_5012069644" description="Secreted protein" evidence="1">
    <location>
        <begin position="17"/>
        <end position="105"/>
    </location>
</feature>
<gene>
    <name evidence="2" type="ORF">ASPZODRAFT_134284</name>
</gene>
<dbReference type="AlphaFoldDB" id="A0A1L9SCH6"/>
<evidence type="ECO:0000313" key="3">
    <source>
        <dbReference type="Proteomes" id="UP000184188"/>
    </source>
</evidence>
<feature type="signal peptide" evidence="1">
    <location>
        <begin position="1"/>
        <end position="16"/>
    </location>
</feature>
<dbReference type="Proteomes" id="UP000184188">
    <property type="component" value="Unassembled WGS sequence"/>
</dbReference>
<dbReference type="VEuPathDB" id="FungiDB:ASPZODRAFT_134284"/>
<dbReference type="RefSeq" id="XP_022579391.1">
    <property type="nucleotide sequence ID" value="XM_022723487.1"/>
</dbReference>
<evidence type="ECO:0000313" key="2">
    <source>
        <dbReference type="EMBL" id="OJJ44881.1"/>
    </source>
</evidence>
<accession>A0A1L9SCH6</accession>
<evidence type="ECO:0000256" key="1">
    <source>
        <dbReference type="SAM" id="SignalP"/>
    </source>
</evidence>
<dbReference type="GeneID" id="34609952"/>
<sequence>MTQSVWVFLQLSPCLASSLASDRRRFPSLPPAHLLRAPKTARLSDLIFIPAPPRTVSTYHLLAAVLTRPSNFSEEFSRPCLAWLLNFASDSVTRAIDRSIARRTA</sequence>
<name>A0A1L9SCH6_9EURO</name>
<keyword evidence="1" id="KW-0732">Signal</keyword>